<feature type="region of interest" description="Disordered" evidence="1">
    <location>
        <begin position="1"/>
        <end position="30"/>
    </location>
</feature>
<reference evidence="2 3" key="1">
    <citation type="journal article" date="2016" name="Nat. Commun.">
        <title>Thousands of microbial genomes shed light on interconnected biogeochemical processes in an aquifer system.</title>
        <authorList>
            <person name="Anantharaman K."/>
            <person name="Brown C.T."/>
            <person name="Hug L.A."/>
            <person name="Sharon I."/>
            <person name="Castelle C.J."/>
            <person name="Probst A.J."/>
            <person name="Thomas B.C."/>
            <person name="Singh A."/>
            <person name="Wilkins M.J."/>
            <person name="Karaoz U."/>
            <person name="Brodie E.L."/>
            <person name="Williams K.H."/>
            <person name="Hubbard S.S."/>
            <person name="Banfield J.F."/>
        </authorList>
    </citation>
    <scope>NUCLEOTIDE SEQUENCE [LARGE SCALE GENOMIC DNA]</scope>
</reference>
<evidence type="ECO:0000313" key="3">
    <source>
        <dbReference type="Proteomes" id="UP000177685"/>
    </source>
</evidence>
<dbReference type="EMBL" id="MHCD01000002">
    <property type="protein sequence ID" value="OGY15002.1"/>
    <property type="molecule type" value="Genomic_DNA"/>
</dbReference>
<evidence type="ECO:0008006" key="4">
    <source>
        <dbReference type="Google" id="ProtNLM"/>
    </source>
</evidence>
<dbReference type="AlphaFoldDB" id="A0A1G1VIB2"/>
<name>A0A1G1VIB2_9BACT</name>
<dbReference type="GO" id="GO:0005975">
    <property type="term" value="P:carbohydrate metabolic process"/>
    <property type="evidence" value="ECO:0007669"/>
    <property type="project" value="InterPro"/>
</dbReference>
<gene>
    <name evidence="2" type="ORF">A3A58_00515</name>
</gene>
<evidence type="ECO:0000256" key="1">
    <source>
        <dbReference type="SAM" id="MobiDB-lite"/>
    </source>
</evidence>
<dbReference type="Proteomes" id="UP000177685">
    <property type="component" value="Unassembled WGS sequence"/>
</dbReference>
<proteinExistence type="predicted"/>
<feature type="compositionally biased region" description="Basic and acidic residues" evidence="1">
    <location>
        <begin position="1"/>
        <end position="18"/>
    </location>
</feature>
<comment type="caution">
    <text evidence="2">The sequence shown here is derived from an EMBL/GenBank/DDBJ whole genome shotgun (WGS) entry which is preliminary data.</text>
</comment>
<protein>
    <recommendedName>
        <fullName evidence="4">Glycosyl hydrolase family 63 C-terminal domain-containing protein</fullName>
    </recommendedName>
</protein>
<dbReference type="SUPFAM" id="SSF48208">
    <property type="entry name" value="Six-hairpin glycosidases"/>
    <property type="match status" value="1"/>
</dbReference>
<evidence type="ECO:0000313" key="2">
    <source>
        <dbReference type="EMBL" id="OGY15002.1"/>
    </source>
</evidence>
<dbReference type="InterPro" id="IPR008928">
    <property type="entry name" value="6-hairpin_glycosidase_sf"/>
</dbReference>
<sequence>MPDSEEKPMPNERERDTVTDTGSAKPTEGRRSVLGKLGILAAGATAALTNPQALFSARPENILAKKAEAAPLADSTEDFKERVRNLLPEKFLGDFRELMRGTAQGCVKAGNWVVPSDNYANMSFARDGFWVQAALRDGNLLRNSIEMFKRDQNNNSDGHIATAIYKDGGRPENRDRDEESTMMYVFHQFINTRLGGELSDSDKDSLQKAHTFINSHVRDGGYVTRGETRFQSELGTYHYWADTFRPAGKSEASPEVIAYNQGLYCVTLRCLESVGVLPANSQERTLAEDKYRNMVNPEDGTSLPQREGTTIVDVSSLVGEALSFYWFNQPILSDERIQATFDQLVTHSASRYRDGRFLGFKVIADFYGDYRPSNEFIDPANIPGNYQNGGSWLLYDALALYVASRHGNKQADQLFAQRLQSEVRNSWSSHEYVSTNRNTLGESEPRRDGYGWNSFIINLLS</sequence>
<organism evidence="2 3">
    <name type="scientific">Candidatus Blackburnbacteria bacterium RIFCSPLOWO2_01_FULL_41_27</name>
    <dbReference type="NCBI Taxonomy" id="1797520"/>
    <lineage>
        <taxon>Bacteria</taxon>
        <taxon>Candidatus Blackburniibacteriota</taxon>
    </lineage>
</organism>
<accession>A0A1G1VIB2</accession>